<dbReference type="AlphaFoldDB" id="A0A5N5WKY6"/>
<evidence type="ECO:0000256" key="2">
    <source>
        <dbReference type="ARBA" id="ARBA00023002"/>
    </source>
</evidence>
<dbReference type="Proteomes" id="UP000326565">
    <property type="component" value="Unassembled WGS sequence"/>
</dbReference>
<keyword evidence="2" id="KW-0560">Oxidoreductase</keyword>
<evidence type="ECO:0000256" key="1">
    <source>
        <dbReference type="ARBA" id="ARBA00006484"/>
    </source>
</evidence>
<evidence type="ECO:0000313" key="5">
    <source>
        <dbReference type="Proteomes" id="UP000326565"/>
    </source>
</evidence>
<dbReference type="PRINTS" id="PR00080">
    <property type="entry name" value="SDRFAMILY"/>
</dbReference>
<dbReference type="Gene3D" id="3.40.50.720">
    <property type="entry name" value="NAD(P)-binding Rossmann-like Domain"/>
    <property type="match status" value="1"/>
</dbReference>
<evidence type="ECO:0008006" key="6">
    <source>
        <dbReference type="Google" id="ProtNLM"/>
    </source>
</evidence>
<proteinExistence type="inferred from homology"/>
<dbReference type="InterPro" id="IPR036291">
    <property type="entry name" value="NAD(P)-bd_dom_sf"/>
</dbReference>
<dbReference type="Pfam" id="PF00106">
    <property type="entry name" value="adh_short"/>
    <property type="match status" value="1"/>
</dbReference>
<dbReference type="PANTHER" id="PTHR42901:SF1">
    <property type="entry name" value="ALCOHOL DEHYDROGENASE"/>
    <property type="match status" value="1"/>
</dbReference>
<protein>
    <recommendedName>
        <fullName evidence="6">NAD(P)-binding protein</fullName>
    </recommendedName>
</protein>
<dbReference type="CDD" id="cd05233">
    <property type="entry name" value="SDR_c"/>
    <property type="match status" value="1"/>
</dbReference>
<dbReference type="PANTHER" id="PTHR42901">
    <property type="entry name" value="ALCOHOL DEHYDROGENASE"/>
    <property type="match status" value="1"/>
</dbReference>
<name>A0A5N5WKY6_9EURO</name>
<comment type="similarity">
    <text evidence="1 3">Belongs to the short-chain dehydrogenases/reductases (SDR) family.</text>
</comment>
<keyword evidence="5" id="KW-1185">Reference proteome</keyword>
<evidence type="ECO:0000256" key="3">
    <source>
        <dbReference type="RuleBase" id="RU000363"/>
    </source>
</evidence>
<reference evidence="4 5" key="1">
    <citation type="submission" date="2019-04" db="EMBL/GenBank/DDBJ databases">
        <title>Friends and foes A comparative genomics study of 23 Aspergillus species from section Flavi.</title>
        <authorList>
            <consortium name="DOE Joint Genome Institute"/>
            <person name="Kjaerbolling I."/>
            <person name="Vesth T."/>
            <person name="Frisvad J.C."/>
            <person name="Nybo J.L."/>
            <person name="Theobald S."/>
            <person name="Kildgaard S."/>
            <person name="Isbrandt T."/>
            <person name="Kuo A."/>
            <person name="Sato A."/>
            <person name="Lyhne E.K."/>
            <person name="Kogle M.E."/>
            <person name="Wiebenga A."/>
            <person name="Kun R.S."/>
            <person name="Lubbers R.J."/>
            <person name="Makela M.R."/>
            <person name="Barry K."/>
            <person name="Chovatia M."/>
            <person name="Clum A."/>
            <person name="Daum C."/>
            <person name="Haridas S."/>
            <person name="He G."/>
            <person name="LaButti K."/>
            <person name="Lipzen A."/>
            <person name="Mondo S."/>
            <person name="Riley R."/>
            <person name="Salamov A."/>
            <person name="Simmons B.A."/>
            <person name="Magnuson J.K."/>
            <person name="Henrissat B."/>
            <person name="Mortensen U.H."/>
            <person name="Larsen T.O."/>
            <person name="Devries R.P."/>
            <person name="Grigoriev I.V."/>
            <person name="Machida M."/>
            <person name="Baker S.E."/>
            <person name="Andersen M.R."/>
        </authorList>
    </citation>
    <scope>NUCLEOTIDE SEQUENCE [LARGE SCALE GENOMIC DNA]</scope>
    <source>
        <strain evidence="4 5">CBS 151.66</strain>
    </source>
</reference>
<dbReference type="GO" id="GO:0016491">
    <property type="term" value="F:oxidoreductase activity"/>
    <property type="evidence" value="ECO:0007669"/>
    <property type="project" value="UniProtKB-KW"/>
</dbReference>
<gene>
    <name evidence="4" type="ORF">BDV29DRAFT_161756</name>
</gene>
<sequence>MSGALHTDADFTAIRHTDTYPAIDPQKRDLSGKYVFITSASKGIGRATALSFAKPGCAGIGVGARSDLLSLVPHITQAAKDAGNPAPQVVAVTLDVTDADSVSAAAASIASFPRLNILINNAGYLEKRKKIGDSDPSEWQKTWSVNVIGPYLVTRAFLPQILKVGDKVVVNLSSVAAHLRSPGGSAYQTSKLAVLRFSEFLGVDHGPDGVLAFAVHPGGALTDMGKRLPEQTQKTMTEAPELCADMLVFLTEKRREWLAARYISLTCGVEELLGKEDKLKVRMRDRIIVLYSIN</sequence>
<accession>A0A5N5WKY6</accession>
<dbReference type="EMBL" id="ML732356">
    <property type="protein sequence ID" value="KAB8069103.1"/>
    <property type="molecule type" value="Genomic_DNA"/>
</dbReference>
<evidence type="ECO:0000313" key="4">
    <source>
        <dbReference type="EMBL" id="KAB8069103.1"/>
    </source>
</evidence>
<dbReference type="InterPro" id="IPR002347">
    <property type="entry name" value="SDR_fam"/>
</dbReference>
<organism evidence="4 5">
    <name type="scientific">Aspergillus leporis</name>
    <dbReference type="NCBI Taxonomy" id="41062"/>
    <lineage>
        <taxon>Eukaryota</taxon>
        <taxon>Fungi</taxon>
        <taxon>Dikarya</taxon>
        <taxon>Ascomycota</taxon>
        <taxon>Pezizomycotina</taxon>
        <taxon>Eurotiomycetes</taxon>
        <taxon>Eurotiomycetidae</taxon>
        <taxon>Eurotiales</taxon>
        <taxon>Aspergillaceae</taxon>
        <taxon>Aspergillus</taxon>
        <taxon>Aspergillus subgen. Circumdati</taxon>
    </lineage>
</organism>
<dbReference type="PRINTS" id="PR00081">
    <property type="entry name" value="GDHRDH"/>
</dbReference>
<dbReference type="SUPFAM" id="SSF51735">
    <property type="entry name" value="NAD(P)-binding Rossmann-fold domains"/>
    <property type="match status" value="1"/>
</dbReference>
<dbReference type="OrthoDB" id="1933717at2759"/>